<keyword evidence="2" id="KW-1185">Reference proteome</keyword>
<organism evidence="1 2">
    <name type="scientific">Corynebacterium genitalium ATCC 33030</name>
    <dbReference type="NCBI Taxonomy" id="585529"/>
    <lineage>
        <taxon>Bacteria</taxon>
        <taxon>Bacillati</taxon>
        <taxon>Actinomycetota</taxon>
        <taxon>Actinomycetes</taxon>
        <taxon>Mycobacteriales</taxon>
        <taxon>Corynebacteriaceae</taxon>
        <taxon>Corynebacterium</taxon>
    </lineage>
</organism>
<proteinExistence type="predicted"/>
<accession>D7WB97</accession>
<comment type="caution">
    <text evidence="1">The sequence shown here is derived from an EMBL/GenBank/DDBJ whole genome shotgun (WGS) entry which is preliminary data.</text>
</comment>
<protein>
    <submittedName>
        <fullName evidence="1">Uncharacterized protein</fullName>
    </submittedName>
</protein>
<dbReference type="EMBL" id="ACLJ02000001">
    <property type="protein sequence ID" value="EFK55128.1"/>
    <property type="molecule type" value="Genomic_DNA"/>
</dbReference>
<gene>
    <name evidence="1" type="ORF">HMPREF0291_10386</name>
</gene>
<dbReference type="HOGENOM" id="CLU_3232326_0_0_11"/>
<name>D7WB97_9CORY</name>
<dbReference type="AlphaFoldDB" id="D7WB97"/>
<reference evidence="1" key="1">
    <citation type="submission" date="2010-06" db="EMBL/GenBank/DDBJ databases">
        <authorList>
            <person name="Muzny D."/>
            <person name="Qin X."/>
            <person name="Buhay C."/>
            <person name="Dugan-Rocha S."/>
            <person name="Ding Y."/>
            <person name="Chen G."/>
            <person name="Hawes A."/>
            <person name="Holder M."/>
            <person name="Jhangiani S."/>
            <person name="Johnson A."/>
            <person name="Khan Z."/>
            <person name="Li Z."/>
            <person name="Liu W."/>
            <person name="Liu X."/>
            <person name="Perez L."/>
            <person name="Shen H."/>
            <person name="Wang Q."/>
            <person name="Watt J."/>
            <person name="Xi L."/>
            <person name="Xin Y."/>
            <person name="Zhou J."/>
            <person name="Deng J."/>
            <person name="Jiang H."/>
            <person name="Liu Y."/>
            <person name="Qu J."/>
            <person name="Song X.-Z."/>
            <person name="Zhang L."/>
            <person name="Villasana D."/>
            <person name="Johnson A."/>
            <person name="Liu J."/>
            <person name="Liyanage D."/>
            <person name="Lorensuhewa L."/>
            <person name="Robinson T."/>
            <person name="Song A."/>
            <person name="Song B.-B."/>
            <person name="Dinh H."/>
            <person name="Thornton R."/>
            <person name="Coyle M."/>
            <person name="Francisco L."/>
            <person name="Jackson L."/>
            <person name="Javaid M."/>
            <person name="Korchina V."/>
            <person name="Kovar C."/>
            <person name="Mata R."/>
            <person name="Mathew T."/>
            <person name="Ngo R."/>
            <person name="Nguyen L."/>
            <person name="Nguyen N."/>
            <person name="Okwuonu G."/>
            <person name="Ongeri F."/>
            <person name="Pham C."/>
            <person name="Simmons D."/>
            <person name="Wilczek-Boney K."/>
            <person name="Hale W."/>
            <person name="Jakkamsetti A."/>
            <person name="Pham P."/>
            <person name="Ruth R."/>
            <person name="San Lucas F."/>
            <person name="Warren J."/>
            <person name="Zhang J."/>
            <person name="Zhao Z."/>
            <person name="Zhou C."/>
            <person name="Zhu D."/>
            <person name="Lee S."/>
            <person name="Bess C."/>
            <person name="Blankenburg K."/>
            <person name="Forbes L."/>
            <person name="Fu Q."/>
            <person name="Gubbala S."/>
            <person name="Hirani K."/>
            <person name="Jayaseelan J.C."/>
            <person name="Lara F."/>
            <person name="Munidasa M."/>
            <person name="Palculict T."/>
            <person name="Patil S."/>
            <person name="Pu L.-L."/>
            <person name="Saada N."/>
            <person name="Tang L."/>
            <person name="Weissenberger G."/>
            <person name="Zhu Y."/>
            <person name="Hemphill L."/>
            <person name="Shang Y."/>
            <person name="Youmans B."/>
            <person name="Ayvaz T."/>
            <person name="Ross M."/>
            <person name="Santibanez J."/>
            <person name="Aqrawi P."/>
            <person name="Gross S."/>
            <person name="Joshi V."/>
            <person name="Fowler G."/>
            <person name="Nazareth L."/>
            <person name="Reid J."/>
            <person name="Worley K."/>
            <person name="Petrosino J."/>
            <person name="Highlander S."/>
            <person name="Gibbs R."/>
        </authorList>
    </citation>
    <scope>NUCLEOTIDE SEQUENCE [LARGE SCALE GENOMIC DNA]</scope>
    <source>
        <strain evidence="1">ATCC 33030</strain>
    </source>
</reference>
<dbReference type="RefSeq" id="WP_005287100.1">
    <property type="nucleotide sequence ID" value="NZ_CM000961.1"/>
</dbReference>
<dbReference type="Proteomes" id="UP000004208">
    <property type="component" value="Unassembled WGS sequence"/>
</dbReference>
<evidence type="ECO:0000313" key="1">
    <source>
        <dbReference type="EMBL" id="EFK55128.1"/>
    </source>
</evidence>
<evidence type="ECO:0000313" key="2">
    <source>
        <dbReference type="Proteomes" id="UP000004208"/>
    </source>
</evidence>
<sequence>MESSARPRNRTRIAVLIDAHACQPADTPAAFLRFGGLRAGENR</sequence>